<dbReference type="Proteomes" id="UP000318571">
    <property type="component" value="Chromosome 12"/>
</dbReference>
<feature type="compositionally biased region" description="Basic residues" evidence="1">
    <location>
        <begin position="80"/>
        <end position="91"/>
    </location>
</feature>
<organism evidence="2 3">
    <name type="scientific">Tigriopus californicus</name>
    <name type="common">Marine copepod</name>
    <dbReference type="NCBI Taxonomy" id="6832"/>
    <lineage>
        <taxon>Eukaryota</taxon>
        <taxon>Metazoa</taxon>
        <taxon>Ecdysozoa</taxon>
        <taxon>Arthropoda</taxon>
        <taxon>Crustacea</taxon>
        <taxon>Multicrustacea</taxon>
        <taxon>Hexanauplia</taxon>
        <taxon>Copepoda</taxon>
        <taxon>Harpacticoida</taxon>
        <taxon>Harpacticidae</taxon>
        <taxon>Tigriopus</taxon>
    </lineage>
</organism>
<comment type="caution">
    <text evidence="2">The sequence shown here is derived from an EMBL/GenBank/DDBJ whole genome shotgun (WGS) entry which is preliminary data.</text>
</comment>
<dbReference type="EMBL" id="VCGU01000001">
    <property type="protein sequence ID" value="TRY80330.1"/>
    <property type="molecule type" value="Genomic_DNA"/>
</dbReference>
<feature type="compositionally biased region" description="Low complexity" evidence="1">
    <location>
        <begin position="137"/>
        <end position="147"/>
    </location>
</feature>
<accession>A0A553PRN2</accession>
<evidence type="ECO:0000256" key="1">
    <source>
        <dbReference type="SAM" id="MobiDB-lite"/>
    </source>
</evidence>
<evidence type="ECO:0000313" key="2">
    <source>
        <dbReference type="EMBL" id="TRY80330.1"/>
    </source>
</evidence>
<sequence length="505" mass="58184">MSRRRKSSRKSSKKSRKGGTSYLPIVVLNAPGPSSSSGRKSVPYEDRVFRHRVREDEGEEIQLDEVEVYDGSLYDFNRSQRRNRERYRSPPRRSYSDNRRYDSGPRRPYDRYRSPQRSRRRRPYSVDKYYENRSDSPQRYYSSSYQRHYTPELTTESQRLPPSNRRSYQPPPNMPGAFLQRRNGPDPPGLGVNRAPFLPPPNQMFASYTRGQGPNPNSINPMFNRPFVPGPQMFGSFDGRAQRAAGGGDSFDLFDGNNVFLLGAIAVCMFFLNRQMNDDFKKRKKRQVSFLDNQYQKANTLVTGLEDFEGKIEKIAGGVDKDENSWLNKLYKQYHGESLAETLEDDNSAEEDEDDIAELNEDEELVKNRAFRKKRSHEELAAESAKKEEEDIQAIFNSVETTCSTKFWRCVSNVVEGGMKYTEMPGGLTGAMKKHLMKVVFAGGINNMWDSLMTVPEARKFQKCMAKQSECKEYEILQKALKSEKAEPQRIIVVPEAIQVEDAEE</sequence>
<gene>
    <name evidence="2" type="ORF">TCAL_10178</name>
</gene>
<feature type="compositionally biased region" description="Basic residues" evidence="1">
    <location>
        <begin position="1"/>
        <end position="17"/>
    </location>
</feature>
<feature type="region of interest" description="Disordered" evidence="1">
    <location>
        <begin position="80"/>
        <end position="192"/>
    </location>
</feature>
<evidence type="ECO:0000313" key="3">
    <source>
        <dbReference type="Proteomes" id="UP000318571"/>
    </source>
</evidence>
<feature type="compositionally biased region" description="Basic residues" evidence="1">
    <location>
        <begin position="114"/>
        <end position="123"/>
    </location>
</feature>
<feature type="region of interest" description="Disordered" evidence="1">
    <location>
        <begin position="1"/>
        <end position="46"/>
    </location>
</feature>
<dbReference type="AlphaFoldDB" id="A0A553PRN2"/>
<protein>
    <submittedName>
        <fullName evidence="2">Uncharacterized protein</fullName>
    </submittedName>
</protein>
<name>A0A553PRN2_TIGCA</name>
<reference evidence="2 3" key="1">
    <citation type="journal article" date="2018" name="Nat. Ecol. Evol.">
        <title>Genomic signatures of mitonuclear coevolution across populations of Tigriopus californicus.</title>
        <authorList>
            <person name="Barreto F.S."/>
            <person name="Watson E.T."/>
            <person name="Lima T.G."/>
            <person name="Willett C.S."/>
            <person name="Edmands S."/>
            <person name="Li W."/>
            <person name="Burton R.S."/>
        </authorList>
    </citation>
    <scope>NUCLEOTIDE SEQUENCE [LARGE SCALE GENOMIC DNA]</scope>
    <source>
        <strain evidence="2 3">San Diego</strain>
    </source>
</reference>
<feature type="compositionally biased region" description="Basic and acidic residues" evidence="1">
    <location>
        <begin position="124"/>
        <end position="136"/>
    </location>
</feature>
<feature type="compositionally biased region" description="Basic and acidic residues" evidence="1">
    <location>
        <begin position="94"/>
        <end position="113"/>
    </location>
</feature>
<keyword evidence="3" id="KW-1185">Reference proteome</keyword>
<feature type="compositionally biased region" description="Polar residues" evidence="1">
    <location>
        <begin position="152"/>
        <end position="167"/>
    </location>
</feature>
<proteinExistence type="predicted"/>